<gene>
    <name evidence="1" type="ORF">F383_19471</name>
</gene>
<proteinExistence type="predicted"/>
<keyword evidence="2" id="KW-1185">Reference proteome</keyword>
<comment type="caution">
    <text evidence="1">The sequence shown here is derived from an EMBL/GenBank/DDBJ whole genome shotgun (WGS) entry which is preliminary data.</text>
</comment>
<dbReference type="Proteomes" id="UP000032142">
    <property type="component" value="Unassembled WGS sequence"/>
</dbReference>
<evidence type="ECO:0000313" key="2">
    <source>
        <dbReference type="Proteomes" id="UP000032142"/>
    </source>
</evidence>
<accession>A0A0B0M9W6</accession>
<protein>
    <submittedName>
        <fullName evidence="1">Uncharacterized protein</fullName>
    </submittedName>
</protein>
<reference evidence="2" key="1">
    <citation type="submission" date="2014-09" db="EMBL/GenBank/DDBJ databases">
        <authorList>
            <person name="Mudge J."/>
            <person name="Ramaraj T."/>
            <person name="Lindquist I.E."/>
            <person name="Bharti A.K."/>
            <person name="Sundararajan A."/>
            <person name="Cameron C.T."/>
            <person name="Woodward J.E."/>
            <person name="May G.D."/>
            <person name="Brubaker C."/>
            <person name="Broadhvest J."/>
            <person name="Wilkins T.A."/>
        </authorList>
    </citation>
    <scope>NUCLEOTIDE SEQUENCE</scope>
    <source>
        <strain evidence="2">cv. AKA8401</strain>
    </source>
</reference>
<evidence type="ECO:0000313" key="1">
    <source>
        <dbReference type="EMBL" id="KHF98907.1"/>
    </source>
</evidence>
<dbReference type="AlphaFoldDB" id="A0A0B0M9W6"/>
<organism evidence="1 2">
    <name type="scientific">Gossypium arboreum</name>
    <name type="common">Tree cotton</name>
    <name type="synonym">Gossypium nanking</name>
    <dbReference type="NCBI Taxonomy" id="29729"/>
    <lineage>
        <taxon>Eukaryota</taxon>
        <taxon>Viridiplantae</taxon>
        <taxon>Streptophyta</taxon>
        <taxon>Embryophyta</taxon>
        <taxon>Tracheophyta</taxon>
        <taxon>Spermatophyta</taxon>
        <taxon>Magnoliopsida</taxon>
        <taxon>eudicotyledons</taxon>
        <taxon>Gunneridae</taxon>
        <taxon>Pentapetalae</taxon>
        <taxon>rosids</taxon>
        <taxon>malvids</taxon>
        <taxon>Malvales</taxon>
        <taxon>Malvaceae</taxon>
        <taxon>Malvoideae</taxon>
        <taxon>Gossypium</taxon>
    </lineage>
</organism>
<sequence>MTETHVRVDKNRPFYKPFFSPKLACT</sequence>
<name>A0A0B0M9W6_GOSAR</name>
<dbReference type="EMBL" id="JRRC01056472">
    <property type="protein sequence ID" value="KHF98907.1"/>
    <property type="molecule type" value="Genomic_DNA"/>
</dbReference>